<organism evidence="11 12">
    <name type="scientific">Candidula unifasciata</name>
    <dbReference type="NCBI Taxonomy" id="100452"/>
    <lineage>
        <taxon>Eukaryota</taxon>
        <taxon>Metazoa</taxon>
        <taxon>Spiralia</taxon>
        <taxon>Lophotrochozoa</taxon>
        <taxon>Mollusca</taxon>
        <taxon>Gastropoda</taxon>
        <taxon>Heterobranchia</taxon>
        <taxon>Euthyneura</taxon>
        <taxon>Panpulmonata</taxon>
        <taxon>Eupulmonata</taxon>
        <taxon>Stylommatophora</taxon>
        <taxon>Helicina</taxon>
        <taxon>Helicoidea</taxon>
        <taxon>Geomitridae</taxon>
        <taxon>Candidula</taxon>
    </lineage>
</organism>
<dbReference type="PROSITE" id="PS50262">
    <property type="entry name" value="G_PROTEIN_RECEP_F1_2"/>
    <property type="match status" value="1"/>
</dbReference>
<evidence type="ECO:0000256" key="2">
    <source>
        <dbReference type="ARBA" id="ARBA00022692"/>
    </source>
</evidence>
<evidence type="ECO:0000256" key="8">
    <source>
        <dbReference type="RuleBase" id="RU000688"/>
    </source>
</evidence>
<accession>A0A8S3ZV29</accession>
<keyword evidence="4 8" id="KW-0297">G-protein coupled receptor</keyword>
<evidence type="ECO:0000256" key="6">
    <source>
        <dbReference type="ARBA" id="ARBA00023170"/>
    </source>
</evidence>
<dbReference type="PANTHER" id="PTHR24243:SF230">
    <property type="entry name" value="G-PROTEIN COUPLED RECEPTORS FAMILY 1 PROFILE DOMAIN-CONTAINING PROTEIN"/>
    <property type="match status" value="1"/>
</dbReference>
<evidence type="ECO:0000256" key="9">
    <source>
        <dbReference type="SAM" id="Phobius"/>
    </source>
</evidence>
<comment type="similarity">
    <text evidence="8">Belongs to the G-protein coupled receptor 1 family.</text>
</comment>
<keyword evidence="2 8" id="KW-0812">Transmembrane</keyword>
<dbReference type="InterPro" id="IPR017452">
    <property type="entry name" value="GPCR_Rhodpsn_7TM"/>
</dbReference>
<protein>
    <recommendedName>
        <fullName evidence="10">G-protein coupled receptors family 1 profile domain-containing protein</fullName>
    </recommendedName>
</protein>
<dbReference type="GO" id="GO:0004930">
    <property type="term" value="F:G protein-coupled receptor activity"/>
    <property type="evidence" value="ECO:0007669"/>
    <property type="project" value="UniProtKB-KW"/>
</dbReference>
<dbReference type="AlphaFoldDB" id="A0A8S3ZV29"/>
<dbReference type="OrthoDB" id="9990906at2759"/>
<name>A0A8S3ZV29_9EUPU</name>
<feature type="transmembrane region" description="Helical" evidence="9">
    <location>
        <begin position="176"/>
        <end position="194"/>
    </location>
</feature>
<keyword evidence="12" id="KW-1185">Reference proteome</keyword>
<dbReference type="SUPFAM" id="SSF81321">
    <property type="entry name" value="Family A G protein-coupled receptor-like"/>
    <property type="match status" value="1"/>
</dbReference>
<keyword evidence="6 8" id="KW-0675">Receptor</keyword>
<dbReference type="Gene3D" id="1.20.1070.10">
    <property type="entry name" value="Rhodopsin 7-helix transmembrane proteins"/>
    <property type="match status" value="1"/>
</dbReference>
<feature type="transmembrane region" description="Helical" evidence="9">
    <location>
        <begin position="328"/>
        <end position="348"/>
    </location>
</feature>
<proteinExistence type="inferred from homology"/>
<evidence type="ECO:0000313" key="11">
    <source>
        <dbReference type="EMBL" id="CAG5133303.1"/>
    </source>
</evidence>
<comment type="caution">
    <text evidence="11">The sequence shown here is derived from an EMBL/GenBank/DDBJ whole genome shotgun (WGS) entry which is preliminary data.</text>
</comment>
<dbReference type="InterPro" id="IPR000276">
    <property type="entry name" value="GPCR_Rhodpsn"/>
</dbReference>
<dbReference type="Pfam" id="PF00001">
    <property type="entry name" value="7tm_1"/>
    <property type="match status" value="1"/>
</dbReference>
<feature type="transmembrane region" description="Helical" evidence="9">
    <location>
        <begin position="227"/>
        <end position="252"/>
    </location>
</feature>
<gene>
    <name evidence="11" type="ORF">CUNI_LOCUS18861</name>
</gene>
<evidence type="ECO:0000313" key="12">
    <source>
        <dbReference type="Proteomes" id="UP000678393"/>
    </source>
</evidence>
<keyword evidence="3 9" id="KW-1133">Transmembrane helix</keyword>
<dbReference type="Proteomes" id="UP000678393">
    <property type="component" value="Unassembled WGS sequence"/>
</dbReference>
<dbReference type="GO" id="GO:0005886">
    <property type="term" value="C:plasma membrane"/>
    <property type="evidence" value="ECO:0007669"/>
    <property type="project" value="TreeGrafter"/>
</dbReference>
<evidence type="ECO:0000256" key="3">
    <source>
        <dbReference type="ARBA" id="ARBA00022989"/>
    </source>
</evidence>
<feature type="transmembrane region" description="Helical" evidence="9">
    <location>
        <begin position="85"/>
        <end position="104"/>
    </location>
</feature>
<dbReference type="EMBL" id="CAJHNH020006101">
    <property type="protein sequence ID" value="CAG5133303.1"/>
    <property type="molecule type" value="Genomic_DNA"/>
</dbReference>
<feature type="domain" description="G-protein coupled receptors family 1 profile" evidence="10">
    <location>
        <begin position="65"/>
        <end position="341"/>
    </location>
</feature>
<dbReference type="CDD" id="cd14978">
    <property type="entry name" value="7tmA_FMRFamide_R-like"/>
    <property type="match status" value="1"/>
</dbReference>
<evidence type="ECO:0000256" key="7">
    <source>
        <dbReference type="ARBA" id="ARBA00023224"/>
    </source>
</evidence>
<dbReference type="PROSITE" id="PS00237">
    <property type="entry name" value="G_PROTEIN_RECEP_F1_1"/>
    <property type="match status" value="1"/>
</dbReference>
<dbReference type="PRINTS" id="PR00237">
    <property type="entry name" value="GPCRRHODOPSN"/>
</dbReference>
<feature type="transmembrane region" description="Helical" evidence="9">
    <location>
        <begin position="50"/>
        <end position="73"/>
    </location>
</feature>
<feature type="transmembrane region" description="Helical" evidence="9">
    <location>
        <begin position="137"/>
        <end position="156"/>
    </location>
</feature>
<evidence type="ECO:0000256" key="4">
    <source>
        <dbReference type="ARBA" id="ARBA00023040"/>
    </source>
</evidence>
<keyword evidence="5 9" id="KW-0472">Membrane</keyword>
<evidence type="ECO:0000256" key="1">
    <source>
        <dbReference type="ARBA" id="ARBA00004141"/>
    </source>
</evidence>
<evidence type="ECO:0000259" key="10">
    <source>
        <dbReference type="PROSITE" id="PS50262"/>
    </source>
</evidence>
<comment type="subcellular location">
    <subcellularLocation>
        <location evidence="1">Membrane</location>
        <topology evidence="1">Multi-pass membrane protein</topology>
    </subcellularLocation>
</comment>
<reference evidence="11" key="1">
    <citation type="submission" date="2021-04" db="EMBL/GenBank/DDBJ databases">
        <authorList>
            <consortium name="Molecular Ecology Group"/>
        </authorList>
    </citation>
    <scope>NUCLEOTIDE SEQUENCE</scope>
</reference>
<dbReference type="PANTHER" id="PTHR24243">
    <property type="entry name" value="G-PROTEIN COUPLED RECEPTOR"/>
    <property type="match status" value="1"/>
</dbReference>
<evidence type="ECO:0000256" key="5">
    <source>
        <dbReference type="ARBA" id="ARBA00023136"/>
    </source>
</evidence>
<feature type="transmembrane region" description="Helical" evidence="9">
    <location>
        <begin position="273"/>
        <end position="294"/>
    </location>
</feature>
<sequence>MWNSSVTTNCHNMEEATFSQAVNGVPGYPTVNQTLCPFGQLRILTASQGFYTYVTPIVFTVGIIGNILSLMVFMSRNMRKLSASTYLAALSISDTCALVFYVLVDWLRRGLPYLPGQQATTFLEDQGLCQMQTYLSYVSRFVSAWIIATFTVERYIGVCHPLRRKSISGSRSAHKVIVSLIFIACVLMIYKPILTGRYEHSTNYYKVARCSRDPNFPFVSFALDSTFALSITLVPFLLISVLNALIIRRLYLRNKRNLKRYIITEESIIRMEFTVILLVVSFVFITLNLPYFYFWCKRFLHTFNSTVPSRKRAAFLDQSESDLLITRVIFYLNYCVNFFLYSVTGAYFRKEMKLLFCYRRYHQYNGSAFRLSYHSNQSTPQSYV</sequence>
<keyword evidence="7 8" id="KW-0807">Transducer</keyword>